<dbReference type="EMBL" id="JBEDUW010000004">
    <property type="protein sequence ID" value="KAK9932705.1"/>
    <property type="molecule type" value="Genomic_DNA"/>
</dbReference>
<comment type="caution">
    <text evidence="1">The sequence shown here is derived from an EMBL/GenBank/DDBJ whole genome shotgun (WGS) entry which is preliminary data.</text>
</comment>
<sequence>MFGIPTSCLASSLTYSALLPTPTSSIYSSLLALQSTMRTPVLFPAIHLSSTLSPARNSSLHPRFPLYTQPHLCRCSSHYHDLLYRSQSKLCAAEIRSNSKAHGDFNSLDLPLSLPYF</sequence>
<organism evidence="1 2">
    <name type="scientific">Rubus argutus</name>
    <name type="common">Southern blackberry</name>
    <dbReference type="NCBI Taxonomy" id="59490"/>
    <lineage>
        <taxon>Eukaryota</taxon>
        <taxon>Viridiplantae</taxon>
        <taxon>Streptophyta</taxon>
        <taxon>Embryophyta</taxon>
        <taxon>Tracheophyta</taxon>
        <taxon>Spermatophyta</taxon>
        <taxon>Magnoliopsida</taxon>
        <taxon>eudicotyledons</taxon>
        <taxon>Gunneridae</taxon>
        <taxon>Pentapetalae</taxon>
        <taxon>rosids</taxon>
        <taxon>fabids</taxon>
        <taxon>Rosales</taxon>
        <taxon>Rosaceae</taxon>
        <taxon>Rosoideae</taxon>
        <taxon>Rosoideae incertae sedis</taxon>
        <taxon>Rubus</taxon>
    </lineage>
</organism>
<evidence type="ECO:0000313" key="2">
    <source>
        <dbReference type="Proteomes" id="UP001457282"/>
    </source>
</evidence>
<protein>
    <submittedName>
        <fullName evidence="1">Uncharacterized protein</fullName>
    </submittedName>
</protein>
<proteinExistence type="predicted"/>
<accession>A0AAW1X7C5</accession>
<gene>
    <name evidence="1" type="ORF">M0R45_019930</name>
</gene>
<reference evidence="1 2" key="1">
    <citation type="journal article" date="2023" name="G3 (Bethesda)">
        <title>A chromosome-length genome assembly and annotation of blackberry (Rubus argutus, cv. 'Hillquist').</title>
        <authorList>
            <person name="Bruna T."/>
            <person name="Aryal R."/>
            <person name="Dudchenko O."/>
            <person name="Sargent D.J."/>
            <person name="Mead D."/>
            <person name="Buti M."/>
            <person name="Cavallini A."/>
            <person name="Hytonen T."/>
            <person name="Andres J."/>
            <person name="Pham M."/>
            <person name="Weisz D."/>
            <person name="Mascagni F."/>
            <person name="Usai G."/>
            <person name="Natali L."/>
            <person name="Bassil N."/>
            <person name="Fernandez G.E."/>
            <person name="Lomsadze A."/>
            <person name="Armour M."/>
            <person name="Olukolu B."/>
            <person name="Poorten T."/>
            <person name="Britton C."/>
            <person name="Davik J."/>
            <person name="Ashrafi H."/>
            <person name="Aiden E.L."/>
            <person name="Borodovsky M."/>
            <person name="Worthington M."/>
        </authorList>
    </citation>
    <scope>NUCLEOTIDE SEQUENCE [LARGE SCALE GENOMIC DNA]</scope>
    <source>
        <strain evidence="1">PI 553951</strain>
    </source>
</reference>
<dbReference type="Proteomes" id="UP001457282">
    <property type="component" value="Unassembled WGS sequence"/>
</dbReference>
<dbReference type="AlphaFoldDB" id="A0AAW1X7C5"/>
<evidence type="ECO:0000313" key="1">
    <source>
        <dbReference type="EMBL" id="KAK9932705.1"/>
    </source>
</evidence>
<name>A0AAW1X7C5_RUBAR</name>
<keyword evidence="2" id="KW-1185">Reference proteome</keyword>